<keyword evidence="2" id="KW-0732">Signal</keyword>
<dbReference type="AlphaFoldDB" id="A0A8C3WJ65"/>
<dbReference type="GO" id="GO:0019815">
    <property type="term" value="C:B cell receptor complex"/>
    <property type="evidence" value="ECO:0007669"/>
    <property type="project" value="Ensembl"/>
</dbReference>
<feature type="region of interest" description="Disordered" evidence="1">
    <location>
        <begin position="200"/>
        <end position="224"/>
    </location>
</feature>
<dbReference type="GO" id="GO:0051279">
    <property type="term" value="P:regulation of release of sequestered calcium ion into cytosol"/>
    <property type="evidence" value="ECO:0007669"/>
    <property type="project" value="Ensembl"/>
</dbReference>
<dbReference type="Pfam" id="PF15332">
    <property type="entry name" value="LIME1"/>
    <property type="match status" value="1"/>
</dbReference>
<feature type="chain" id="PRO_5034494815" description="Lck-interacting transmembrane adapter 1" evidence="2">
    <location>
        <begin position="31"/>
        <end position="261"/>
    </location>
</feature>
<dbReference type="GO" id="GO:0051896">
    <property type="term" value="P:regulation of phosphatidylinositol 3-kinase/protein kinase B signal transduction"/>
    <property type="evidence" value="ECO:0007669"/>
    <property type="project" value="Ensembl"/>
</dbReference>
<dbReference type="PANTHER" id="PTHR47740">
    <property type="entry name" value="LCK-INTERACTING TRANSMEMBRANE ADAPTER 1, LIME1"/>
    <property type="match status" value="1"/>
</dbReference>
<keyword evidence="4" id="KW-1185">Reference proteome</keyword>
<evidence type="ECO:0000313" key="3">
    <source>
        <dbReference type="Ensembl" id="ENSCWAP00000014916.1"/>
    </source>
</evidence>
<sequence length="261" mass="27752">MRPQGSLASSALWVLGCLALLLWLWVLCTACHRYVRPQGPASHPCPQSLLRQPQLRSLSKSDTRLHELCRGQPCRRAPRPASLGLLHPQCLEVSIGVTRPPEAFSLQELPAAVPFTDPEATYSNVGLAAVPRARLAVSSGVWAGAWLTSSCARPGPEARPVAAEYACIQKLKGTGRAPQGLRQGRAEAIPPDQVDILYSKVSKPKRRDPGPATDQPDPKGGGTVLTLGGDLAHGALPLKGGFLENVYESIQEMGAPGASEL</sequence>
<dbReference type="GO" id="GO:0006357">
    <property type="term" value="P:regulation of transcription by RNA polymerase II"/>
    <property type="evidence" value="ECO:0007669"/>
    <property type="project" value="Ensembl"/>
</dbReference>
<dbReference type="Ensembl" id="ENSCWAT00000016193.1">
    <property type="protein sequence ID" value="ENSCWAP00000014916.1"/>
    <property type="gene ID" value="ENSCWAG00000011475.1"/>
</dbReference>
<dbReference type="GO" id="GO:0050852">
    <property type="term" value="P:T cell receptor signaling pathway"/>
    <property type="evidence" value="ECO:0007669"/>
    <property type="project" value="InterPro"/>
</dbReference>
<dbReference type="GeneTree" id="ENSGT00510000050080"/>
<dbReference type="Proteomes" id="UP000694540">
    <property type="component" value="Unplaced"/>
</dbReference>
<evidence type="ECO:0000256" key="2">
    <source>
        <dbReference type="SAM" id="SignalP"/>
    </source>
</evidence>
<dbReference type="GO" id="GO:0043122">
    <property type="term" value="P:regulation of canonical NF-kappaB signal transduction"/>
    <property type="evidence" value="ECO:0007669"/>
    <property type="project" value="Ensembl"/>
</dbReference>
<protein>
    <recommendedName>
        <fullName evidence="5">Lck-interacting transmembrane adapter 1</fullName>
    </recommendedName>
</protein>
<dbReference type="GO" id="GO:0019901">
    <property type="term" value="F:protein kinase binding"/>
    <property type="evidence" value="ECO:0007669"/>
    <property type="project" value="Ensembl"/>
</dbReference>
<proteinExistence type="predicted"/>
<name>A0A8C3WJ65_9CETA</name>
<feature type="signal peptide" evidence="2">
    <location>
        <begin position="1"/>
        <end position="30"/>
    </location>
</feature>
<dbReference type="GO" id="GO:1901222">
    <property type="term" value="P:regulation of non-canonical NF-kappaB signal transduction"/>
    <property type="evidence" value="ECO:0007669"/>
    <property type="project" value="Ensembl"/>
</dbReference>
<dbReference type="GO" id="GO:0050853">
    <property type="term" value="P:B cell receptor signaling pathway"/>
    <property type="evidence" value="ECO:0007669"/>
    <property type="project" value="Ensembl"/>
</dbReference>
<dbReference type="InterPro" id="IPR026072">
    <property type="entry name" value="Lime1"/>
</dbReference>
<dbReference type="PROSITE" id="PS51257">
    <property type="entry name" value="PROKAR_LIPOPROTEIN"/>
    <property type="match status" value="1"/>
</dbReference>
<reference evidence="3" key="2">
    <citation type="submission" date="2025-09" db="UniProtKB">
        <authorList>
            <consortium name="Ensembl"/>
        </authorList>
    </citation>
    <scope>IDENTIFICATION</scope>
</reference>
<organism evidence="3 4">
    <name type="scientific">Catagonus wagneri</name>
    <name type="common">Chacoan peccary</name>
    <dbReference type="NCBI Taxonomy" id="51154"/>
    <lineage>
        <taxon>Eukaryota</taxon>
        <taxon>Metazoa</taxon>
        <taxon>Chordata</taxon>
        <taxon>Craniata</taxon>
        <taxon>Vertebrata</taxon>
        <taxon>Euteleostomi</taxon>
        <taxon>Mammalia</taxon>
        <taxon>Eutheria</taxon>
        <taxon>Laurasiatheria</taxon>
        <taxon>Artiodactyla</taxon>
        <taxon>Suina</taxon>
        <taxon>Tayassuidae</taxon>
        <taxon>Catagonus</taxon>
    </lineage>
</organism>
<evidence type="ECO:0008006" key="5">
    <source>
        <dbReference type="Google" id="ProtNLM"/>
    </source>
</evidence>
<dbReference type="PANTHER" id="PTHR47740:SF1">
    <property type="entry name" value="LCK-INTERACTING TRANSMEMBRANE ADAPTER 1"/>
    <property type="match status" value="1"/>
</dbReference>
<evidence type="ECO:0000256" key="1">
    <source>
        <dbReference type="SAM" id="MobiDB-lite"/>
    </source>
</evidence>
<accession>A0A8C3WJ65</accession>
<evidence type="ECO:0000313" key="4">
    <source>
        <dbReference type="Proteomes" id="UP000694540"/>
    </source>
</evidence>
<reference evidence="3" key="1">
    <citation type="submission" date="2025-08" db="UniProtKB">
        <authorList>
            <consortium name="Ensembl"/>
        </authorList>
    </citation>
    <scope>IDENTIFICATION</scope>
</reference>